<keyword evidence="5 8" id="KW-0378">Hydrolase</keyword>
<evidence type="ECO:0000256" key="2">
    <source>
        <dbReference type="ARBA" id="ARBA00008834"/>
    </source>
</evidence>
<name>A0A8J5LQS2_ZINOF</name>
<dbReference type="GO" id="GO:0004650">
    <property type="term" value="F:polygalacturonase activity"/>
    <property type="evidence" value="ECO:0007669"/>
    <property type="project" value="InterPro"/>
</dbReference>
<keyword evidence="6 8" id="KW-0326">Glycosidase</keyword>
<dbReference type="InterPro" id="IPR012334">
    <property type="entry name" value="Pectin_lyas_fold"/>
</dbReference>
<dbReference type="Proteomes" id="UP000734854">
    <property type="component" value="Unassembled WGS sequence"/>
</dbReference>
<evidence type="ECO:0008006" key="11">
    <source>
        <dbReference type="Google" id="ProtNLM"/>
    </source>
</evidence>
<gene>
    <name evidence="9" type="ORF">ZIOFF_018425</name>
</gene>
<dbReference type="PANTHER" id="PTHR31375">
    <property type="match status" value="1"/>
</dbReference>
<comment type="similarity">
    <text evidence="2 8">Belongs to the glycosyl hydrolase 28 family.</text>
</comment>
<dbReference type="InterPro" id="IPR011050">
    <property type="entry name" value="Pectin_lyase_fold/virulence"/>
</dbReference>
<dbReference type="EMBL" id="JACMSC010000005">
    <property type="protein sequence ID" value="KAG6521310.1"/>
    <property type="molecule type" value="Genomic_DNA"/>
</dbReference>
<evidence type="ECO:0000256" key="7">
    <source>
        <dbReference type="ARBA" id="ARBA00023316"/>
    </source>
</evidence>
<comment type="caution">
    <text evidence="9">The sequence shown here is derived from an EMBL/GenBank/DDBJ whole genome shotgun (WGS) entry which is preliminary data.</text>
</comment>
<dbReference type="Gene3D" id="2.160.20.10">
    <property type="entry name" value="Single-stranded right-handed beta-helix, Pectin lyase-like"/>
    <property type="match status" value="1"/>
</dbReference>
<evidence type="ECO:0000313" key="9">
    <source>
        <dbReference type="EMBL" id="KAG6521310.1"/>
    </source>
</evidence>
<evidence type="ECO:0000256" key="5">
    <source>
        <dbReference type="ARBA" id="ARBA00022801"/>
    </source>
</evidence>
<evidence type="ECO:0000256" key="6">
    <source>
        <dbReference type="ARBA" id="ARBA00023295"/>
    </source>
</evidence>
<dbReference type="InterPro" id="IPR000743">
    <property type="entry name" value="Glyco_hydro_28"/>
</dbReference>
<comment type="subcellular location">
    <subcellularLocation>
        <location evidence="1">Secreted</location>
        <location evidence="1">Cell wall</location>
    </subcellularLocation>
</comment>
<organism evidence="9 10">
    <name type="scientific">Zingiber officinale</name>
    <name type="common">Ginger</name>
    <name type="synonym">Amomum zingiber</name>
    <dbReference type="NCBI Taxonomy" id="94328"/>
    <lineage>
        <taxon>Eukaryota</taxon>
        <taxon>Viridiplantae</taxon>
        <taxon>Streptophyta</taxon>
        <taxon>Embryophyta</taxon>
        <taxon>Tracheophyta</taxon>
        <taxon>Spermatophyta</taxon>
        <taxon>Magnoliopsida</taxon>
        <taxon>Liliopsida</taxon>
        <taxon>Zingiberales</taxon>
        <taxon>Zingiberaceae</taxon>
        <taxon>Zingiber</taxon>
    </lineage>
</organism>
<reference evidence="9 10" key="1">
    <citation type="submission" date="2020-08" db="EMBL/GenBank/DDBJ databases">
        <title>Plant Genome Project.</title>
        <authorList>
            <person name="Zhang R.-G."/>
        </authorList>
    </citation>
    <scope>NUCLEOTIDE SEQUENCE [LARGE SCALE GENOMIC DNA]</scope>
    <source>
        <tissue evidence="9">Rhizome</tissue>
    </source>
</reference>
<dbReference type="AlphaFoldDB" id="A0A8J5LQS2"/>
<dbReference type="Pfam" id="PF00295">
    <property type="entry name" value="Glyco_hydro_28"/>
    <property type="match status" value="1"/>
</dbReference>
<sequence length="480" mass="53419">MECYPFNFVVSPPDPHRQRSSLEIQFLNSWSEEAFIDPALDLSPRYVFRCAPSLPPFWFAYVCYIFDLANMLTKFETKSNQAFEAAWAAACKAGDSVLVVIAEFEFLVGPISFSGPYCQPNIVFQLDGMIIAPTNAKYWASGLLWWIEFTKLKGIAIRGSGVIEGRGSVWWTDTDSDVDPALRFYGSYNVSVTGITIQNSQQCHLKFDNCKAVQVYNIMIASPGNSLNTDGIHLQNSRDVMIHHANMSCAPPLSSWAHEIAAALHIISKKDVHAWPFIGYFEQIVNGLLLSCKVGPLPIDLFTFIFPVISKEVPLRCLLELHGFREQCELQDLIQFRYNALLTYYEIVNLHFIFPAGKYLVVGVVDGRNIRANDFASSLSTLASLEAIVGKVDEVNALAKVLASEKDEVVLTAKVIHASRLFFHGLRSDLGFSGVSTGFHGACSLLRLTAIDFDFSVLPGVLKFLVLMLPLKSLIYCGLL</sequence>
<proteinExistence type="inferred from homology"/>
<keyword evidence="4" id="KW-0964">Secreted</keyword>
<accession>A0A8J5LQS2</accession>
<keyword evidence="10" id="KW-1185">Reference proteome</keyword>
<protein>
    <recommendedName>
        <fullName evidence="11">Polygalacturonase</fullName>
    </recommendedName>
</protein>
<evidence type="ECO:0000256" key="3">
    <source>
        <dbReference type="ARBA" id="ARBA00022512"/>
    </source>
</evidence>
<dbReference type="GO" id="GO:0071555">
    <property type="term" value="P:cell wall organization"/>
    <property type="evidence" value="ECO:0007669"/>
    <property type="project" value="UniProtKB-KW"/>
</dbReference>
<evidence type="ECO:0000256" key="1">
    <source>
        <dbReference type="ARBA" id="ARBA00004191"/>
    </source>
</evidence>
<evidence type="ECO:0000313" key="10">
    <source>
        <dbReference type="Proteomes" id="UP000734854"/>
    </source>
</evidence>
<dbReference type="GO" id="GO:0005975">
    <property type="term" value="P:carbohydrate metabolic process"/>
    <property type="evidence" value="ECO:0007669"/>
    <property type="project" value="InterPro"/>
</dbReference>
<dbReference type="SUPFAM" id="SSF51126">
    <property type="entry name" value="Pectin lyase-like"/>
    <property type="match status" value="1"/>
</dbReference>
<keyword evidence="3" id="KW-0134">Cell wall</keyword>
<keyword evidence="7" id="KW-0961">Cell wall biogenesis/degradation</keyword>
<evidence type="ECO:0000256" key="4">
    <source>
        <dbReference type="ARBA" id="ARBA00022525"/>
    </source>
</evidence>
<evidence type="ECO:0000256" key="8">
    <source>
        <dbReference type="RuleBase" id="RU361169"/>
    </source>
</evidence>